<reference evidence="2" key="2">
    <citation type="submission" date="2017-12" db="EMBL/GenBank/DDBJ databases">
        <title>Genome sequence of the Bar-tailed Godwit (Limosa lapponica baueri).</title>
        <authorList>
            <person name="Lima N.C.B."/>
            <person name="Parody-Merino A.M."/>
            <person name="Battley P.F."/>
            <person name="Fidler A.E."/>
            <person name="Prosdocimi F."/>
        </authorList>
    </citation>
    <scope>NUCLEOTIDE SEQUENCE [LARGE SCALE GENOMIC DNA]</scope>
</reference>
<dbReference type="PANTHER" id="PTHR33332">
    <property type="entry name" value="REVERSE TRANSCRIPTASE DOMAIN-CONTAINING PROTEIN"/>
    <property type="match status" value="1"/>
</dbReference>
<dbReference type="GO" id="GO:0003964">
    <property type="term" value="F:RNA-directed DNA polymerase activity"/>
    <property type="evidence" value="ECO:0007669"/>
    <property type="project" value="UniProtKB-KW"/>
</dbReference>
<organism evidence="1 2">
    <name type="scientific">Limosa lapponica baueri</name>
    <dbReference type="NCBI Taxonomy" id="1758121"/>
    <lineage>
        <taxon>Eukaryota</taxon>
        <taxon>Metazoa</taxon>
        <taxon>Chordata</taxon>
        <taxon>Craniata</taxon>
        <taxon>Vertebrata</taxon>
        <taxon>Euteleostomi</taxon>
        <taxon>Archelosauria</taxon>
        <taxon>Archosauria</taxon>
        <taxon>Dinosauria</taxon>
        <taxon>Saurischia</taxon>
        <taxon>Theropoda</taxon>
        <taxon>Coelurosauria</taxon>
        <taxon>Aves</taxon>
        <taxon>Neognathae</taxon>
        <taxon>Neoaves</taxon>
        <taxon>Charadriiformes</taxon>
        <taxon>Scolopacidae</taxon>
        <taxon>Limosa</taxon>
    </lineage>
</organism>
<dbReference type="EMBL" id="KZ509329">
    <property type="protein sequence ID" value="PKU34211.1"/>
    <property type="molecule type" value="Genomic_DNA"/>
</dbReference>
<evidence type="ECO:0000313" key="2">
    <source>
        <dbReference type="Proteomes" id="UP000233556"/>
    </source>
</evidence>
<keyword evidence="2" id="KW-1185">Reference proteome</keyword>
<keyword evidence="1" id="KW-0548">Nucleotidyltransferase</keyword>
<accession>A0A2I0TK77</accession>
<dbReference type="AlphaFoldDB" id="A0A2I0TK77"/>
<name>A0A2I0TK77_LIMLA</name>
<dbReference type="OrthoDB" id="416454at2759"/>
<gene>
    <name evidence="1" type="ORF">llap_15485</name>
</gene>
<reference evidence="2" key="1">
    <citation type="submission" date="2017-11" db="EMBL/GenBank/DDBJ databases">
        <authorList>
            <person name="Lima N.C."/>
            <person name="Parody-Merino A.M."/>
            <person name="Battley P.F."/>
            <person name="Fidler A.E."/>
            <person name="Prosdocimi F."/>
        </authorList>
    </citation>
    <scope>NUCLEOTIDE SEQUENCE [LARGE SCALE GENOMIC DNA]</scope>
</reference>
<dbReference type="Proteomes" id="UP000233556">
    <property type="component" value="Unassembled WGS sequence"/>
</dbReference>
<evidence type="ECO:0000313" key="1">
    <source>
        <dbReference type="EMBL" id="PKU34211.1"/>
    </source>
</evidence>
<protein>
    <submittedName>
        <fullName evidence="1">Rna-directed dna polymerase from mobile element jockey-like</fullName>
    </submittedName>
</protein>
<sequence>MGPDEMHNRILREIPDVVAKPLSTIFEKSQQSGKVPSDCRKGNIISIFEKVDKGRTTDVIYLDFGKAFDTVPHNILMSKWETHEFDGWTIRWIRNWLGGCIQRVTVNGSMSKWKPETRGVFINDINSGIECILSKFADDTKLSGAVDMLEGRDAFQRLDRLEKIHEVQDGQVAERRL</sequence>
<proteinExistence type="predicted"/>
<keyword evidence="1" id="KW-0695">RNA-directed DNA polymerase</keyword>
<keyword evidence="1" id="KW-0808">Transferase</keyword>